<dbReference type="InterPro" id="IPR044946">
    <property type="entry name" value="Restrct_endonuc_typeI_TRD_sf"/>
</dbReference>
<name>A0A927MUW2_9ACTN</name>
<dbReference type="GO" id="GO:0003677">
    <property type="term" value="F:DNA binding"/>
    <property type="evidence" value="ECO:0007669"/>
    <property type="project" value="UniProtKB-KW"/>
</dbReference>
<dbReference type="GO" id="GO:0009307">
    <property type="term" value="P:DNA restriction-modification system"/>
    <property type="evidence" value="ECO:0007669"/>
    <property type="project" value="UniProtKB-KW"/>
</dbReference>
<gene>
    <name evidence="3" type="ORF">HEB94_000593</name>
</gene>
<evidence type="ECO:0000256" key="1">
    <source>
        <dbReference type="ARBA" id="ARBA00022747"/>
    </source>
</evidence>
<dbReference type="PANTHER" id="PTHR30408:SF12">
    <property type="entry name" value="TYPE I RESTRICTION ENZYME MJAVIII SPECIFICITY SUBUNIT"/>
    <property type="match status" value="1"/>
</dbReference>
<accession>A0A927MUW2</accession>
<evidence type="ECO:0000313" key="4">
    <source>
        <dbReference type="Proteomes" id="UP000638648"/>
    </source>
</evidence>
<dbReference type="EMBL" id="JADBEM010000001">
    <property type="protein sequence ID" value="MBE1603745.1"/>
    <property type="molecule type" value="Genomic_DNA"/>
</dbReference>
<evidence type="ECO:0000313" key="3">
    <source>
        <dbReference type="EMBL" id="MBE1603745.1"/>
    </source>
</evidence>
<dbReference type="RefSeq" id="WP_192748484.1">
    <property type="nucleotide sequence ID" value="NZ_BAABJL010000266.1"/>
</dbReference>
<dbReference type="SUPFAM" id="SSF116734">
    <property type="entry name" value="DNA methylase specificity domain"/>
    <property type="match status" value="1"/>
</dbReference>
<organism evidence="3 4">
    <name type="scientific">Actinopolymorpha pittospori</name>
    <dbReference type="NCBI Taxonomy" id="648752"/>
    <lineage>
        <taxon>Bacteria</taxon>
        <taxon>Bacillati</taxon>
        <taxon>Actinomycetota</taxon>
        <taxon>Actinomycetes</taxon>
        <taxon>Propionibacteriales</taxon>
        <taxon>Actinopolymorphaceae</taxon>
        <taxon>Actinopolymorpha</taxon>
    </lineage>
</organism>
<dbReference type="AlphaFoldDB" id="A0A927MUW2"/>
<protein>
    <submittedName>
        <fullName evidence="3">Restriction endonuclease S subunit</fullName>
    </submittedName>
</protein>
<dbReference type="Proteomes" id="UP000638648">
    <property type="component" value="Unassembled WGS sequence"/>
</dbReference>
<keyword evidence="3" id="KW-0378">Hydrolase</keyword>
<keyword evidence="3" id="KW-0255">Endonuclease</keyword>
<dbReference type="PANTHER" id="PTHR30408">
    <property type="entry name" value="TYPE-1 RESTRICTION ENZYME ECOKI SPECIFICITY PROTEIN"/>
    <property type="match status" value="1"/>
</dbReference>
<keyword evidence="2" id="KW-0238">DNA-binding</keyword>
<sequence>MIAEYNRLGKHMPPNQFDLSWENFRSIVVPMPSIVDQWRIANFLDAETSRLDQLSRLRLTQLPLLTERGQREKLSQIEGYEPTWLELRRAGARVTTGPFGTALSAAEYVHGAVPVINPTHIKDSRINPSLSETVPPEVAIRLRRHMLRAGDMVVGRKGDIGRSALVNSDQDGWICGSDSIAIHFDQSRLSPAYIAHVLSIDSVREQLLARSVTATMPSLSEGNLLSLRIPYLDMQLQRKLVGKFDTDGEHVTSLSVSMSRQADVLTERRQALITAAVTGQLDVTTARSGVRV</sequence>
<reference evidence="3" key="1">
    <citation type="submission" date="2020-10" db="EMBL/GenBank/DDBJ databases">
        <title>Sequencing the genomes of 1000 actinobacteria strains.</title>
        <authorList>
            <person name="Klenk H.-P."/>
        </authorList>
    </citation>
    <scope>NUCLEOTIDE SEQUENCE</scope>
    <source>
        <strain evidence="3">DSM 45354</strain>
    </source>
</reference>
<dbReference type="InterPro" id="IPR052021">
    <property type="entry name" value="Type-I_RS_S_subunit"/>
</dbReference>
<evidence type="ECO:0000256" key="2">
    <source>
        <dbReference type="ARBA" id="ARBA00023125"/>
    </source>
</evidence>
<keyword evidence="4" id="KW-1185">Reference proteome</keyword>
<keyword evidence="1" id="KW-0680">Restriction system</keyword>
<keyword evidence="3" id="KW-0540">Nuclease</keyword>
<comment type="caution">
    <text evidence="3">The sequence shown here is derived from an EMBL/GenBank/DDBJ whole genome shotgun (WGS) entry which is preliminary data.</text>
</comment>
<dbReference type="CDD" id="cd16961">
    <property type="entry name" value="RMtype1_S_TRD-CR_like"/>
    <property type="match status" value="1"/>
</dbReference>
<dbReference type="Gene3D" id="3.90.220.20">
    <property type="entry name" value="DNA methylase specificity domains"/>
    <property type="match status" value="2"/>
</dbReference>
<dbReference type="GO" id="GO:0004519">
    <property type="term" value="F:endonuclease activity"/>
    <property type="evidence" value="ECO:0007669"/>
    <property type="project" value="UniProtKB-KW"/>
</dbReference>
<proteinExistence type="predicted"/>